<feature type="region of interest" description="Disordered" evidence="8">
    <location>
        <begin position="315"/>
        <end position="342"/>
    </location>
</feature>
<feature type="domain" description="SAM-dependent MTase RsmB/NOP-type" evidence="9">
    <location>
        <begin position="10"/>
        <end position="313"/>
    </location>
</feature>
<comment type="caution">
    <text evidence="7">Lacks conserved residue(s) required for the propagation of feature annotation.</text>
</comment>
<organism evidence="10 11">
    <name type="scientific">Cohnella pontilimi</name>
    <dbReference type="NCBI Taxonomy" id="2564100"/>
    <lineage>
        <taxon>Bacteria</taxon>
        <taxon>Bacillati</taxon>
        <taxon>Bacillota</taxon>
        <taxon>Bacilli</taxon>
        <taxon>Bacillales</taxon>
        <taxon>Paenibacillaceae</taxon>
        <taxon>Cohnella</taxon>
    </lineage>
</organism>
<keyword evidence="11" id="KW-1185">Reference proteome</keyword>
<protein>
    <submittedName>
        <fullName evidence="10">rRNA cytosine-C5-methyltransferase</fullName>
    </submittedName>
</protein>
<dbReference type="GO" id="GO:0003723">
    <property type="term" value="F:RNA binding"/>
    <property type="evidence" value="ECO:0007669"/>
    <property type="project" value="UniProtKB-UniRule"/>
</dbReference>
<gene>
    <name evidence="10" type="ORF">E5161_13215</name>
</gene>
<dbReference type="InterPro" id="IPR029063">
    <property type="entry name" value="SAM-dependent_MTases_sf"/>
</dbReference>
<dbReference type="PROSITE" id="PS01153">
    <property type="entry name" value="NOL1_NOP2_SUN"/>
    <property type="match status" value="1"/>
</dbReference>
<dbReference type="PANTHER" id="PTHR22807">
    <property type="entry name" value="NOP2 YEAST -RELATED NOL1/NOP2/FMU SUN DOMAIN-CONTAINING"/>
    <property type="match status" value="1"/>
</dbReference>
<dbReference type="GO" id="GO:0001510">
    <property type="term" value="P:RNA methylation"/>
    <property type="evidence" value="ECO:0007669"/>
    <property type="project" value="InterPro"/>
</dbReference>
<evidence type="ECO:0000256" key="4">
    <source>
        <dbReference type="ARBA" id="ARBA00022679"/>
    </source>
</evidence>
<dbReference type="Pfam" id="PF17125">
    <property type="entry name" value="Methyltr_RsmF_N"/>
    <property type="match status" value="1"/>
</dbReference>
<dbReference type="Pfam" id="PF01189">
    <property type="entry name" value="Methyltr_RsmB-F"/>
    <property type="match status" value="1"/>
</dbReference>
<dbReference type="PRINTS" id="PR02008">
    <property type="entry name" value="RCMTFAMILY"/>
</dbReference>
<dbReference type="Pfam" id="PF13636">
    <property type="entry name" value="Methyltranf_PUA"/>
    <property type="match status" value="1"/>
</dbReference>
<accession>A0A4U0F9Q5</accession>
<evidence type="ECO:0000256" key="5">
    <source>
        <dbReference type="ARBA" id="ARBA00022691"/>
    </source>
</evidence>
<dbReference type="PANTHER" id="PTHR22807:SF30">
    <property type="entry name" value="28S RRNA (CYTOSINE(4447)-C(5))-METHYLTRANSFERASE-RELATED"/>
    <property type="match status" value="1"/>
</dbReference>
<proteinExistence type="inferred from homology"/>
<dbReference type="InterPro" id="IPR001678">
    <property type="entry name" value="MeTrfase_RsmB-F_NOP2_dom"/>
</dbReference>
<keyword evidence="6 7" id="KW-0694">RNA-binding</keyword>
<dbReference type="InterPro" id="IPR049560">
    <property type="entry name" value="MeTrfase_RsmB-F_NOP2_cat"/>
</dbReference>
<dbReference type="SUPFAM" id="SSF53335">
    <property type="entry name" value="S-adenosyl-L-methionine-dependent methyltransferases"/>
    <property type="match status" value="1"/>
</dbReference>
<evidence type="ECO:0000256" key="3">
    <source>
        <dbReference type="ARBA" id="ARBA00022603"/>
    </source>
</evidence>
<dbReference type="Gene3D" id="2.30.130.60">
    <property type="match status" value="1"/>
</dbReference>
<comment type="caution">
    <text evidence="10">The sequence shown here is derived from an EMBL/GenBank/DDBJ whole genome shotgun (WGS) entry which is preliminary data.</text>
</comment>
<evidence type="ECO:0000259" key="9">
    <source>
        <dbReference type="PROSITE" id="PS51686"/>
    </source>
</evidence>
<dbReference type="InterPro" id="IPR027391">
    <property type="entry name" value="Nol1_Nop2_Fmu_2"/>
</dbReference>
<evidence type="ECO:0000256" key="1">
    <source>
        <dbReference type="ARBA" id="ARBA00007494"/>
    </source>
</evidence>
<dbReference type="PROSITE" id="PS51686">
    <property type="entry name" value="SAM_MT_RSMB_NOP"/>
    <property type="match status" value="1"/>
</dbReference>
<dbReference type="InterPro" id="IPR023267">
    <property type="entry name" value="RCMT"/>
</dbReference>
<evidence type="ECO:0000313" key="11">
    <source>
        <dbReference type="Proteomes" id="UP000309673"/>
    </source>
</evidence>
<evidence type="ECO:0000256" key="7">
    <source>
        <dbReference type="PROSITE-ProRule" id="PRU01023"/>
    </source>
</evidence>
<dbReference type="Gene3D" id="3.40.50.150">
    <property type="entry name" value="Vaccinia Virus protein VP39"/>
    <property type="match status" value="1"/>
</dbReference>
<keyword evidence="4 7" id="KW-0808">Transferase</keyword>
<name>A0A4U0F9Q5_9BACL</name>
<keyword evidence="5 7" id="KW-0949">S-adenosyl-L-methionine</keyword>
<evidence type="ECO:0000256" key="2">
    <source>
        <dbReference type="ARBA" id="ARBA00022490"/>
    </source>
</evidence>
<reference evidence="10 11" key="1">
    <citation type="submission" date="2019-04" db="EMBL/GenBank/DDBJ databases">
        <title>Cohnella sp. nov., isolated from soil.</title>
        <authorList>
            <person name="Kim W."/>
        </authorList>
    </citation>
    <scope>NUCLEOTIDE SEQUENCE [LARGE SCALE GENOMIC DNA]</scope>
    <source>
        <strain evidence="10 11">CAU 1483</strain>
    </source>
</reference>
<dbReference type="RefSeq" id="WP_136778290.1">
    <property type="nucleotide sequence ID" value="NZ_SUPK01000006.1"/>
</dbReference>
<dbReference type="OrthoDB" id="9810297at2"/>
<feature type="binding site" evidence="7">
    <location>
        <position position="178"/>
    </location>
    <ligand>
        <name>S-adenosyl-L-methionine</name>
        <dbReference type="ChEBI" id="CHEBI:59789"/>
    </ligand>
</feature>
<dbReference type="AlphaFoldDB" id="A0A4U0F9Q5"/>
<feature type="binding site" evidence="7">
    <location>
        <position position="133"/>
    </location>
    <ligand>
        <name>S-adenosyl-L-methionine</name>
        <dbReference type="ChEBI" id="CHEBI:59789"/>
    </ligand>
</feature>
<evidence type="ECO:0000256" key="6">
    <source>
        <dbReference type="ARBA" id="ARBA00022884"/>
    </source>
</evidence>
<dbReference type="Gene3D" id="3.30.70.1170">
    <property type="entry name" value="Sun protein, domain 3"/>
    <property type="match status" value="1"/>
</dbReference>
<dbReference type="InterPro" id="IPR018314">
    <property type="entry name" value="RsmB/NOL1/NOP2-like_CS"/>
</dbReference>
<keyword evidence="2" id="KW-0963">Cytoplasm</keyword>
<dbReference type="InterPro" id="IPR031341">
    <property type="entry name" value="Methyltr_RsmF_N"/>
</dbReference>
<feature type="binding site" evidence="7">
    <location>
        <begin position="109"/>
        <end position="115"/>
    </location>
    <ligand>
        <name>S-adenosyl-L-methionine</name>
        <dbReference type="ChEBI" id="CHEBI:59789"/>
    </ligand>
</feature>
<dbReference type="CDD" id="cd21147">
    <property type="entry name" value="RsmF_methylt_CTD1"/>
    <property type="match status" value="1"/>
</dbReference>
<dbReference type="Pfam" id="PF17126">
    <property type="entry name" value="RsmF_methylt_CI"/>
    <property type="match status" value="1"/>
</dbReference>
<sequence>MKLPEGFVSAMRDLLQEEAESFFASYDKPKTSGLRANGLKLSGEELAAISEYARTAVPWAEGAFYTEEDDRPGKHPHYHLGVYYIQEPSAMLPAELLGVEPGHRVLDLCAAPGGKSTQLAAKLQGKGVLVTNDNASERTKALAKNVELAGVRNTVVLNEEPAAIADHFGAWFDRVLVDAPCSGEGMFRKDEDMLRQYERLSADGYAAMQQDILQEAARLVAPGGRLVYSTCTFNARENEGTIAKFIAAFPEFEVVAPAFPESWGFAPGRPDWLIEDEKRGLSEERAASLAGAVRLWPHRVRGEGHFAVLLERRRSDSDAGAPQQVQQMRGLEAGERKSRKAAHNRVQISEADVLDKFEQFRADQLPHWHPPGKLLVRGTMLYAQPEPLPMLDGLHVIRPGWLLGTATKHRFEPSQALAMGLACGQAVRLLQLASDSSDSLRYLKGETLQPQSGAPEGKGWTLVCMGGFPAGWGRWDGTTLKNERLPGWRWV</sequence>
<dbReference type="CDD" id="cd02440">
    <property type="entry name" value="AdoMet_MTases"/>
    <property type="match status" value="1"/>
</dbReference>
<comment type="similarity">
    <text evidence="1 7">Belongs to the class I-like SAM-binding methyltransferase superfamily. RsmB/NOP family.</text>
</comment>
<dbReference type="Proteomes" id="UP000309673">
    <property type="component" value="Unassembled WGS sequence"/>
</dbReference>
<evidence type="ECO:0000256" key="8">
    <source>
        <dbReference type="SAM" id="MobiDB-lite"/>
    </source>
</evidence>
<evidence type="ECO:0000313" key="10">
    <source>
        <dbReference type="EMBL" id="TJY41371.1"/>
    </source>
</evidence>
<keyword evidence="3 7" id="KW-0489">Methyltransferase</keyword>
<dbReference type="EMBL" id="SUPK01000006">
    <property type="protein sequence ID" value="TJY41371.1"/>
    <property type="molecule type" value="Genomic_DNA"/>
</dbReference>
<feature type="active site" description="Nucleophile" evidence="7">
    <location>
        <position position="231"/>
    </location>
</feature>
<dbReference type="GO" id="GO:0008173">
    <property type="term" value="F:RNA methyltransferase activity"/>
    <property type="evidence" value="ECO:0007669"/>
    <property type="project" value="InterPro"/>
</dbReference>
<dbReference type="InterPro" id="IPR031340">
    <property type="entry name" value="RsmF_methylt_CI"/>
</dbReference>